<evidence type="ECO:0000313" key="2">
    <source>
        <dbReference type="EMBL" id="MEU2125996.1"/>
    </source>
</evidence>
<gene>
    <name evidence="2" type="ORF">ABZ507_29695</name>
</gene>
<protein>
    <submittedName>
        <fullName evidence="2">Uncharacterized protein</fullName>
    </submittedName>
</protein>
<reference evidence="2 3" key="1">
    <citation type="submission" date="2024-06" db="EMBL/GenBank/DDBJ databases">
        <title>The Natural Products Discovery Center: Release of the First 8490 Sequenced Strains for Exploring Actinobacteria Biosynthetic Diversity.</title>
        <authorList>
            <person name="Kalkreuter E."/>
            <person name="Kautsar S.A."/>
            <person name="Yang D."/>
            <person name="Bader C.D."/>
            <person name="Teijaro C.N."/>
            <person name="Fluegel L."/>
            <person name="Davis C.M."/>
            <person name="Simpson J.R."/>
            <person name="Lauterbach L."/>
            <person name="Steele A.D."/>
            <person name="Gui C."/>
            <person name="Meng S."/>
            <person name="Li G."/>
            <person name="Viehrig K."/>
            <person name="Ye F."/>
            <person name="Su P."/>
            <person name="Kiefer A.F."/>
            <person name="Nichols A."/>
            <person name="Cepeda A.J."/>
            <person name="Yan W."/>
            <person name="Fan B."/>
            <person name="Jiang Y."/>
            <person name="Adhikari A."/>
            <person name="Zheng C.-J."/>
            <person name="Schuster L."/>
            <person name="Cowan T.M."/>
            <person name="Smanski M.J."/>
            <person name="Chevrette M.G."/>
            <person name="De Carvalho L.P.S."/>
            <person name="Shen B."/>
        </authorList>
    </citation>
    <scope>NUCLEOTIDE SEQUENCE [LARGE SCALE GENOMIC DNA]</scope>
    <source>
        <strain evidence="2 3">NPDC019434</strain>
    </source>
</reference>
<dbReference type="RefSeq" id="WP_357806618.1">
    <property type="nucleotide sequence ID" value="NZ_JBEYBM010000015.1"/>
</dbReference>
<sequence>MVAATTAAKWGRELARGKVLFFEAALLGTTVALNTGPHLAAGDLGRAAEYAIAPVMVGVVIWLHAWVSARYAVLIDGAPVIERDRRMIRLDAQPSMPEADEYHSLDAASTSGRSRWEGDIDAARVIVGDGSAPRYRGTSEAPGTHRAAQPEPTNSSAATMPATSHVDHGRLPTNGHAVESLINGYSIDVGRAPLTPVDDKDGVAAAPSTASGRTDARATNGRAVDTVIDGCAVDPGAAFHPTSNGRFANGHTLPPIEGNIEQPPLNGNTHPRINGHTVRPATNGHTVADAAQPLRIDGNIVHRSSNGRITESRANGDAHTDSSDAQAANDHAAEMPADIEAHTLPLDRNTARATEDHTVDTSGNPDQPVGSREVAAPPPHAVPPVTQHVPAARVDGHPTRPAESEEGGSSRAEAPEPESRQPRLESAHSATQQISLADLHDGLEFGEHSRPRANGAASTHAAVTRGERSVDRARRGDDAARRPGPTEPMPTPSPASVDTAAQVHPNATAPRAAKRGKSATAEQNDHSADAESEQLALEETPELSHPRVEPMPVIAGDDEDDEFPAELEEADTDDDEISAIAREITSRRLSSLPIEEVREILTLADQGGSTPAIANELGVPRSAVTRVLDSAIKVHRPYAIIG</sequence>
<feature type="compositionally biased region" description="Basic and acidic residues" evidence="1">
    <location>
        <begin position="310"/>
        <end position="322"/>
    </location>
</feature>
<feature type="compositionally biased region" description="Basic and acidic residues" evidence="1">
    <location>
        <begin position="413"/>
        <end position="426"/>
    </location>
</feature>
<feature type="compositionally biased region" description="Polar residues" evidence="1">
    <location>
        <begin position="151"/>
        <end position="162"/>
    </location>
</feature>
<feature type="region of interest" description="Disordered" evidence="1">
    <location>
        <begin position="445"/>
        <end position="558"/>
    </location>
</feature>
<feature type="region of interest" description="Disordered" evidence="1">
    <location>
        <begin position="131"/>
        <end position="170"/>
    </location>
</feature>
<proteinExistence type="predicted"/>
<name>A0ABV2XJQ6_9NOCA</name>
<accession>A0ABV2XJQ6</accession>
<feature type="compositionally biased region" description="Low complexity" evidence="1">
    <location>
        <begin position="383"/>
        <end position="392"/>
    </location>
</feature>
<evidence type="ECO:0000313" key="3">
    <source>
        <dbReference type="Proteomes" id="UP001550535"/>
    </source>
</evidence>
<dbReference type="Proteomes" id="UP001550535">
    <property type="component" value="Unassembled WGS sequence"/>
</dbReference>
<evidence type="ECO:0000256" key="1">
    <source>
        <dbReference type="SAM" id="MobiDB-lite"/>
    </source>
</evidence>
<keyword evidence="3" id="KW-1185">Reference proteome</keyword>
<organism evidence="2 3">
    <name type="scientific">Nocardia niwae</name>
    <dbReference type="NCBI Taxonomy" id="626084"/>
    <lineage>
        <taxon>Bacteria</taxon>
        <taxon>Bacillati</taxon>
        <taxon>Actinomycetota</taxon>
        <taxon>Actinomycetes</taxon>
        <taxon>Mycobacteriales</taxon>
        <taxon>Nocardiaceae</taxon>
        <taxon>Nocardia</taxon>
    </lineage>
</organism>
<feature type="region of interest" description="Disordered" evidence="1">
    <location>
        <begin position="353"/>
        <end position="432"/>
    </location>
</feature>
<feature type="region of interest" description="Disordered" evidence="1">
    <location>
        <begin position="198"/>
        <end position="218"/>
    </location>
</feature>
<feature type="compositionally biased region" description="Basic and acidic residues" evidence="1">
    <location>
        <begin position="465"/>
        <end position="481"/>
    </location>
</feature>
<feature type="region of interest" description="Disordered" evidence="1">
    <location>
        <begin position="289"/>
        <end position="330"/>
    </location>
</feature>
<comment type="caution">
    <text evidence="2">The sequence shown here is derived from an EMBL/GenBank/DDBJ whole genome shotgun (WGS) entry which is preliminary data.</text>
</comment>
<feature type="compositionally biased region" description="Basic and acidic residues" evidence="1">
    <location>
        <begin position="394"/>
        <end position="403"/>
    </location>
</feature>
<dbReference type="EMBL" id="JBEYBR010000110">
    <property type="protein sequence ID" value="MEU2125996.1"/>
    <property type="molecule type" value="Genomic_DNA"/>
</dbReference>